<evidence type="ECO:0008006" key="2">
    <source>
        <dbReference type="Google" id="ProtNLM"/>
    </source>
</evidence>
<gene>
    <name evidence="1" type="ORF">UFOVP242_238</name>
</gene>
<proteinExistence type="predicted"/>
<dbReference type="EMBL" id="LR798294">
    <property type="protein sequence ID" value="CAB5222024.1"/>
    <property type="molecule type" value="Genomic_DNA"/>
</dbReference>
<accession>A0A6J7X0Y3</accession>
<sequence>MIKSTDRMVDKNIYMSSSAIYTHTDTAKVIARMIKRSLPEFRKLLDLPRDVQFRVAPIKAKNTNGYYMVEHKMAVIDCRLGWVKALEVIAHELVHAEQYHTGKLKKKYIQRKGWMHHWNGTPGKKGTTYKAYRDQPWEQEAWNRQMYLAEKVCSILEEKYK</sequence>
<evidence type="ECO:0000313" key="1">
    <source>
        <dbReference type="EMBL" id="CAB5222024.1"/>
    </source>
</evidence>
<protein>
    <recommendedName>
        <fullName evidence="2">SprT-like</fullName>
    </recommendedName>
</protein>
<organism evidence="1">
    <name type="scientific">uncultured Caudovirales phage</name>
    <dbReference type="NCBI Taxonomy" id="2100421"/>
    <lineage>
        <taxon>Viruses</taxon>
        <taxon>Duplodnaviria</taxon>
        <taxon>Heunggongvirae</taxon>
        <taxon>Uroviricota</taxon>
        <taxon>Caudoviricetes</taxon>
        <taxon>Peduoviridae</taxon>
        <taxon>Maltschvirus</taxon>
        <taxon>Maltschvirus maltsch</taxon>
    </lineage>
</organism>
<name>A0A6J7X0Y3_9CAUD</name>
<reference evidence="1" key="1">
    <citation type="submission" date="2020-05" db="EMBL/GenBank/DDBJ databases">
        <authorList>
            <person name="Chiriac C."/>
            <person name="Salcher M."/>
            <person name="Ghai R."/>
            <person name="Kavagutti S V."/>
        </authorList>
    </citation>
    <scope>NUCLEOTIDE SEQUENCE</scope>
</reference>